<evidence type="ECO:0008006" key="6">
    <source>
        <dbReference type="Google" id="ProtNLM"/>
    </source>
</evidence>
<dbReference type="EMBL" id="QUTD01006465">
    <property type="protein sequence ID" value="RHY55174.1"/>
    <property type="molecule type" value="Genomic_DNA"/>
</dbReference>
<evidence type="ECO:0000256" key="1">
    <source>
        <dbReference type="SAM" id="Phobius"/>
    </source>
</evidence>
<dbReference type="Gene3D" id="2.60.40.200">
    <property type="entry name" value="Superoxide dismutase, copper/zinc binding domain"/>
    <property type="match status" value="1"/>
</dbReference>
<name>A0A397ADM7_APHAT</name>
<dbReference type="GO" id="GO:0046872">
    <property type="term" value="F:metal ion binding"/>
    <property type="evidence" value="ECO:0007669"/>
    <property type="project" value="InterPro"/>
</dbReference>
<gene>
    <name evidence="3" type="ORF">DYB30_006187</name>
    <name evidence="2" type="ORF">DYB36_000997</name>
</gene>
<dbReference type="VEuPathDB" id="FungiDB:H257_02982"/>
<proteinExistence type="predicted"/>
<evidence type="ECO:0000313" key="4">
    <source>
        <dbReference type="Proteomes" id="UP000265427"/>
    </source>
</evidence>
<keyword evidence="1" id="KW-1133">Transmembrane helix</keyword>
<keyword evidence="1" id="KW-0472">Membrane</keyword>
<keyword evidence="1" id="KW-0812">Transmembrane</keyword>
<dbReference type="GO" id="GO:0006801">
    <property type="term" value="P:superoxide metabolic process"/>
    <property type="evidence" value="ECO:0007669"/>
    <property type="project" value="InterPro"/>
</dbReference>
<organism evidence="2 4">
    <name type="scientific">Aphanomyces astaci</name>
    <name type="common">Crayfish plague agent</name>
    <dbReference type="NCBI Taxonomy" id="112090"/>
    <lineage>
        <taxon>Eukaryota</taxon>
        <taxon>Sar</taxon>
        <taxon>Stramenopiles</taxon>
        <taxon>Oomycota</taxon>
        <taxon>Saprolegniomycetes</taxon>
        <taxon>Saprolegniales</taxon>
        <taxon>Verrucalvaceae</taxon>
        <taxon>Aphanomyces</taxon>
    </lineage>
</organism>
<dbReference type="AlphaFoldDB" id="A0A397ADM7"/>
<protein>
    <recommendedName>
        <fullName evidence="6">Superoxide dismutase copper/zinc binding domain-containing protein</fullName>
    </recommendedName>
</protein>
<evidence type="ECO:0000313" key="3">
    <source>
        <dbReference type="EMBL" id="RHY55174.1"/>
    </source>
</evidence>
<accession>A0A397ADM7</accession>
<dbReference type="Proteomes" id="UP000266643">
    <property type="component" value="Unassembled WGS sequence"/>
</dbReference>
<evidence type="ECO:0000313" key="2">
    <source>
        <dbReference type="EMBL" id="RHY05176.1"/>
    </source>
</evidence>
<reference evidence="4 5" key="1">
    <citation type="submission" date="2018-08" db="EMBL/GenBank/DDBJ databases">
        <title>Aphanomyces genome sequencing and annotation.</title>
        <authorList>
            <person name="Minardi D."/>
            <person name="Oidtmann B."/>
            <person name="Van Der Giezen M."/>
            <person name="Studholme D.J."/>
        </authorList>
    </citation>
    <scope>NUCLEOTIDE SEQUENCE [LARGE SCALE GENOMIC DNA]</scope>
    <source>
        <strain evidence="3 5">D2</strain>
        <strain evidence="2 4">Kv</strain>
    </source>
</reference>
<feature type="transmembrane region" description="Helical" evidence="1">
    <location>
        <begin position="20"/>
        <end position="42"/>
    </location>
</feature>
<sequence length="239" mass="26462">MQVVVGSHFRQKATNTKIALFNLLALMNTLTLLVLLFATMAMCVGHQKNTMTFVYHPKTAGGVKGFIRVHYLYRRSKYAGAVIVANLDVKHAQGDALHKSDAKCVGPIKQFKWHIHTKWENPTSSGFLSACSLAKTSNHYDPNYACGPASEHVTEAKCKALTPHYKCTPHTYKANPKACEKGDLSGKLGDFHVKKGKIRGKWYDPHFPKPSEVTPSWNIILHAVCGADTPRFVCAKAVK</sequence>
<dbReference type="Proteomes" id="UP000265427">
    <property type="component" value="Unassembled WGS sequence"/>
</dbReference>
<dbReference type="InterPro" id="IPR036423">
    <property type="entry name" value="SOD-like_Cu/Zn_dom_sf"/>
</dbReference>
<evidence type="ECO:0000313" key="5">
    <source>
        <dbReference type="Proteomes" id="UP000266643"/>
    </source>
</evidence>
<dbReference type="EMBL" id="QUSZ01006609">
    <property type="protein sequence ID" value="RHY05176.1"/>
    <property type="molecule type" value="Genomic_DNA"/>
</dbReference>
<comment type="caution">
    <text evidence="2">The sequence shown here is derived from an EMBL/GenBank/DDBJ whole genome shotgun (WGS) entry which is preliminary data.</text>
</comment>